<feature type="signal peptide" evidence="1">
    <location>
        <begin position="1"/>
        <end position="21"/>
    </location>
</feature>
<feature type="chain" id="PRO_5015133388" evidence="1">
    <location>
        <begin position="22"/>
        <end position="61"/>
    </location>
</feature>
<accession>A0A2P2L1B6</accession>
<reference evidence="2" key="1">
    <citation type="submission" date="2018-02" db="EMBL/GenBank/DDBJ databases">
        <title>Rhizophora mucronata_Transcriptome.</title>
        <authorList>
            <person name="Meera S.P."/>
            <person name="Sreeshan A."/>
            <person name="Augustine A."/>
        </authorList>
    </citation>
    <scope>NUCLEOTIDE SEQUENCE</scope>
    <source>
        <tissue evidence="2">Leaf</tissue>
    </source>
</reference>
<proteinExistence type="predicted"/>
<name>A0A2P2L1B6_RHIMU</name>
<evidence type="ECO:0000313" key="2">
    <source>
        <dbReference type="EMBL" id="MBX11763.1"/>
    </source>
</evidence>
<organism evidence="2">
    <name type="scientific">Rhizophora mucronata</name>
    <name type="common">Asiatic mangrove</name>
    <dbReference type="NCBI Taxonomy" id="61149"/>
    <lineage>
        <taxon>Eukaryota</taxon>
        <taxon>Viridiplantae</taxon>
        <taxon>Streptophyta</taxon>
        <taxon>Embryophyta</taxon>
        <taxon>Tracheophyta</taxon>
        <taxon>Spermatophyta</taxon>
        <taxon>Magnoliopsida</taxon>
        <taxon>eudicotyledons</taxon>
        <taxon>Gunneridae</taxon>
        <taxon>Pentapetalae</taxon>
        <taxon>rosids</taxon>
        <taxon>fabids</taxon>
        <taxon>Malpighiales</taxon>
        <taxon>Rhizophoraceae</taxon>
        <taxon>Rhizophora</taxon>
    </lineage>
</organism>
<dbReference type="AlphaFoldDB" id="A0A2P2L1B6"/>
<dbReference type="EMBL" id="GGEC01031279">
    <property type="protein sequence ID" value="MBX11763.1"/>
    <property type="molecule type" value="Transcribed_RNA"/>
</dbReference>
<keyword evidence="1" id="KW-0732">Signal</keyword>
<sequence>MGSQCPYGLHWGLIFFSLISGWDLHQYCGSLRANDPFSNKTKNNARTKNLTILKLNKLVEA</sequence>
<evidence type="ECO:0000256" key="1">
    <source>
        <dbReference type="SAM" id="SignalP"/>
    </source>
</evidence>
<protein>
    <submittedName>
        <fullName evidence="2">Uncharacterized protein MANES_05G167800</fullName>
    </submittedName>
</protein>